<keyword evidence="2" id="KW-1185">Reference proteome</keyword>
<dbReference type="Proteomes" id="UP000000602">
    <property type="component" value="Chromosome"/>
</dbReference>
<sequence>MYRKFDESILGRVAKLLFSKILSLSAITCSPVLFENPIVLRLSRFSLVRKFRFCRSIHEHSFLTAFQKVIQHDRFQAVHAEKPYIERWQQPQK</sequence>
<evidence type="ECO:0000313" key="2">
    <source>
        <dbReference type="Proteomes" id="UP000000602"/>
    </source>
</evidence>
<dbReference type="HOGENOM" id="CLU_2394957_0_0_7"/>
<gene>
    <name evidence="1" type="ordered locus">DP2429</name>
</gene>
<name>Q6AKG7_DESPS</name>
<evidence type="ECO:0000313" key="1">
    <source>
        <dbReference type="EMBL" id="CAG37158.1"/>
    </source>
</evidence>
<organism evidence="1 2">
    <name type="scientific">Desulfotalea psychrophila (strain LSv54 / DSM 12343)</name>
    <dbReference type="NCBI Taxonomy" id="177439"/>
    <lineage>
        <taxon>Bacteria</taxon>
        <taxon>Pseudomonadati</taxon>
        <taxon>Thermodesulfobacteriota</taxon>
        <taxon>Desulfobulbia</taxon>
        <taxon>Desulfobulbales</taxon>
        <taxon>Desulfocapsaceae</taxon>
        <taxon>Desulfotalea</taxon>
    </lineage>
</organism>
<dbReference type="EMBL" id="CR522870">
    <property type="protein sequence ID" value="CAG37158.1"/>
    <property type="molecule type" value="Genomic_DNA"/>
</dbReference>
<proteinExistence type="predicted"/>
<protein>
    <submittedName>
        <fullName evidence="1">Uncharacterized protein</fullName>
    </submittedName>
</protein>
<dbReference type="KEGG" id="dps:DP2429"/>
<dbReference type="AlphaFoldDB" id="Q6AKG7"/>
<accession>Q6AKG7</accession>
<reference evidence="2" key="1">
    <citation type="journal article" date="2004" name="Environ. Microbiol.">
        <title>The genome of Desulfotalea psychrophila, a sulfate-reducing bacterium from permanently cold Arctic sediments.</title>
        <authorList>
            <person name="Rabus R."/>
            <person name="Ruepp A."/>
            <person name="Frickey T."/>
            <person name="Rattei T."/>
            <person name="Fartmann B."/>
            <person name="Stark M."/>
            <person name="Bauer M."/>
            <person name="Zibat A."/>
            <person name="Lombardot T."/>
            <person name="Becker I."/>
            <person name="Amann J."/>
            <person name="Gellner K."/>
            <person name="Teeling H."/>
            <person name="Leuschner W.D."/>
            <person name="Gloeckner F.-O."/>
            <person name="Lupas A.N."/>
            <person name="Amann R."/>
            <person name="Klenk H.-P."/>
        </authorList>
    </citation>
    <scope>NUCLEOTIDE SEQUENCE [LARGE SCALE GENOMIC DNA]</scope>
    <source>
        <strain evidence="2">DSM 12343 / LSv54</strain>
    </source>
</reference>